<keyword evidence="10" id="KW-1185">Reference proteome</keyword>
<proteinExistence type="inferred from homology"/>
<name>A0A0G2FAZ7_9PEZI</name>
<evidence type="ECO:0000256" key="1">
    <source>
        <dbReference type="ARBA" id="ARBA00004141"/>
    </source>
</evidence>
<dbReference type="OrthoDB" id="3900342at2759"/>
<feature type="region of interest" description="Disordered" evidence="6">
    <location>
        <begin position="1"/>
        <end position="25"/>
    </location>
</feature>
<dbReference type="Gene3D" id="1.20.1740.10">
    <property type="entry name" value="Amino acid/polyamine transporter I"/>
    <property type="match status" value="1"/>
</dbReference>
<dbReference type="GO" id="GO:0016020">
    <property type="term" value="C:membrane"/>
    <property type="evidence" value="ECO:0007669"/>
    <property type="project" value="UniProtKB-SubCell"/>
</dbReference>
<dbReference type="Proteomes" id="UP000034680">
    <property type="component" value="Unassembled WGS sequence"/>
</dbReference>
<keyword evidence="4 7" id="KW-1133">Transmembrane helix</keyword>
<dbReference type="EMBL" id="LCUC01000393">
    <property type="protein sequence ID" value="KKY31341.1"/>
    <property type="molecule type" value="Genomic_DNA"/>
</dbReference>
<dbReference type="STRING" id="1214573.A0A0G2FAZ7"/>
<comment type="similarity">
    <text evidence="2">Belongs to the aspartate/glutamate racemases family.</text>
</comment>
<evidence type="ECO:0000256" key="7">
    <source>
        <dbReference type="SAM" id="Phobius"/>
    </source>
</evidence>
<dbReference type="InterPro" id="IPR050524">
    <property type="entry name" value="APC_YAT"/>
</dbReference>
<dbReference type="GO" id="GO:0047661">
    <property type="term" value="F:amino-acid racemase activity"/>
    <property type="evidence" value="ECO:0007669"/>
    <property type="project" value="InterPro"/>
</dbReference>
<dbReference type="InterPro" id="IPR001920">
    <property type="entry name" value="Asp/Glu_race"/>
</dbReference>
<feature type="transmembrane region" description="Helical" evidence="7">
    <location>
        <begin position="194"/>
        <end position="213"/>
    </location>
</feature>
<dbReference type="Gene3D" id="3.40.50.1860">
    <property type="match status" value="2"/>
</dbReference>
<gene>
    <name evidence="9" type="ORF">UCDDA912_g08685</name>
</gene>
<dbReference type="NCBIfam" id="TIGR00035">
    <property type="entry name" value="asp_race"/>
    <property type="match status" value="1"/>
</dbReference>
<keyword evidence="5 7" id="KW-0472">Membrane</keyword>
<evidence type="ECO:0000256" key="2">
    <source>
        <dbReference type="ARBA" id="ARBA00007847"/>
    </source>
</evidence>
<feature type="transmembrane region" description="Helical" evidence="7">
    <location>
        <begin position="410"/>
        <end position="434"/>
    </location>
</feature>
<feature type="transmembrane region" description="Helical" evidence="7">
    <location>
        <begin position="53"/>
        <end position="72"/>
    </location>
</feature>
<evidence type="ECO:0000256" key="5">
    <source>
        <dbReference type="ARBA" id="ARBA00023136"/>
    </source>
</evidence>
<dbReference type="SUPFAM" id="SSF53681">
    <property type="entry name" value="Aspartate/glutamate racemase"/>
    <property type="match status" value="2"/>
</dbReference>
<dbReference type="Pfam" id="PF00324">
    <property type="entry name" value="AA_permease"/>
    <property type="match status" value="1"/>
</dbReference>
<comment type="caution">
    <text evidence="9">The sequence shown here is derived from an EMBL/GenBank/DDBJ whole genome shotgun (WGS) entry which is preliminary data.</text>
</comment>
<dbReference type="AlphaFoldDB" id="A0A0G2FAZ7"/>
<feature type="transmembrane region" description="Helical" evidence="7">
    <location>
        <begin position="455"/>
        <end position="479"/>
    </location>
</feature>
<evidence type="ECO:0000313" key="10">
    <source>
        <dbReference type="Proteomes" id="UP000034680"/>
    </source>
</evidence>
<sequence>MDVPDDHKEPLGISSAQSASDTNVGDVKVAGGGLERRAEFETQRGLSPRHVQLMAIGGSIGTGLFVGIGSVLSEAGPLSLVLGYLFWGILFVWPCYLCVAEMCAFLPVRGTIFELASRFVDPALGFAMGWTYFFAGTMLVCVEYSAVATVIQFWNTEINPAAWIALAMGICVFLNVVAVKWYGESEFVMASLKVLLLIGLVMVTLVTMCGGNPQNDAYGFRNWGGGNYMIPYYAEGGTGRFLGWWSVVIYAGFTIAGPDMLAISAGEIQNPRHTIPRLAKLIFYRLVGFYVIGVLAVGIICSPTDPRLMGAIESSSAGAAASPWVIGIQNLGITGLPSLINFLILTSGLSCGNAYLYSASRTLYGLARDGQAPRFLLTCTKAGVPIYCVTAVSLITCITFLVSSNSTVTVFYWFVDLTTTALIATYTGMLWTFIGWYRARMAQPDAVPLSSLPYIAPLTPGAAYFACGLGCLTLLFIGFDVFVPFDYQNFITDYFAVAFGPFMFVLWKVVKRTKFVSASQADLLGGKAECDEECRIWEDGGVEENTIGFLGGMSYHSTALYYTSINGHVQQELGGVASATMVMHSFNHAEISALFSAGRWDAAADRLIAAAKNLKSAGAQGLAIGCNIGHKVAGRVEAEGGLPLLHIADAAADEIKRRGLLKIGLLATKTVMEDDFIKGRLSEKAGVEVLIPDQEERIATDKVIFEELGAGIFRDDTKAKTAVIVDRLIKRGAQAVLLACTELQFIVKAEDVAVPLLDTMELHAKAVADWVLAG</sequence>
<protein>
    <submittedName>
        <fullName evidence="9">Putative proline permease</fullName>
    </submittedName>
</protein>
<keyword evidence="3 7" id="KW-0812">Transmembrane</keyword>
<reference evidence="9 10" key="1">
    <citation type="submission" date="2015-05" db="EMBL/GenBank/DDBJ databases">
        <title>Distinctive expansion of gene families associated with plant cell wall degradation and secondary metabolism in the genomes of grapevine trunk pathogens.</title>
        <authorList>
            <person name="Lawrence D.P."/>
            <person name="Travadon R."/>
            <person name="Rolshausen P.E."/>
            <person name="Baumgartner K."/>
        </authorList>
    </citation>
    <scope>NUCLEOTIDE SEQUENCE [LARGE SCALE GENOMIC DNA]</scope>
    <source>
        <strain evidence="9">DA912</strain>
    </source>
</reference>
<feature type="compositionally biased region" description="Polar residues" evidence="6">
    <location>
        <begin position="14"/>
        <end position="23"/>
    </location>
</feature>
<evidence type="ECO:0000256" key="4">
    <source>
        <dbReference type="ARBA" id="ARBA00022989"/>
    </source>
</evidence>
<evidence type="ECO:0000259" key="8">
    <source>
        <dbReference type="Pfam" id="PF00324"/>
    </source>
</evidence>
<feature type="domain" description="Amino acid permease/ SLC12A" evidence="8">
    <location>
        <begin position="50"/>
        <end position="515"/>
    </location>
</feature>
<reference evidence="9 10" key="2">
    <citation type="submission" date="2015-05" db="EMBL/GenBank/DDBJ databases">
        <authorList>
            <person name="Morales-Cruz A."/>
            <person name="Amrine K.C."/>
            <person name="Cantu D."/>
        </authorList>
    </citation>
    <scope>NUCLEOTIDE SEQUENCE [LARGE SCALE GENOMIC DNA]</scope>
    <source>
        <strain evidence="9">DA912</strain>
    </source>
</reference>
<dbReference type="PANTHER" id="PTHR43341:SF39">
    <property type="entry name" value="AMINO ACID TRANSPORTER (EUROFUNG)-RELATED"/>
    <property type="match status" value="1"/>
</dbReference>
<feature type="compositionally biased region" description="Basic and acidic residues" evidence="6">
    <location>
        <begin position="1"/>
        <end position="10"/>
    </location>
</feature>
<feature type="transmembrane region" description="Helical" evidence="7">
    <location>
        <begin position="282"/>
        <end position="300"/>
    </location>
</feature>
<feature type="transmembrane region" description="Helical" evidence="7">
    <location>
        <begin position="384"/>
        <end position="404"/>
    </location>
</feature>
<evidence type="ECO:0000313" key="9">
    <source>
        <dbReference type="EMBL" id="KKY31341.1"/>
    </source>
</evidence>
<accession>A0A0G2FAZ7</accession>
<organism evidence="9 10">
    <name type="scientific">Diaporthe ampelina</name>
    <dbReference type="NCBI Taxonomy" id="1214573"/>
    <lineage>
        <taxon>Eukaryota</taxon>
        <taxon>Fungi</taxon>
        <taxon>Dikarya</taxon>
        <taxon>Ascomycota</taxon>
        <taxon>Pezizomycotina</taxon>
        <taxon>Sordariomycetes</taxon>
        <taxon>Sordariomycetidae</taxon>
        <taxon>Diaporthales</taxon>
        <taxon>Diaporthaceae</taxon>
        <taxon>Diaporthe</taxon>
    </lineage>
</organism>
<feature type="transmembrane region" description="Helical" evidence="7">
    <location>
        <begin position="84"/>
        <end position="108"/>
    </location>
</feature>
<evidence type="ECO:0000256" key="3">
    <source>
        <dbReference type="ARBA" id="ARBA00022692"/>
    </source>
</evidence>
<feature type="transmembrane region" description="Helical" evidence="7">
    <location>
        <begin position="241"/>
        <end position="261"/>
    </location>
</feature>
<dbReference type="InterPro" id="IPR015942">
    <property type="entry name" value="Asp/Glu/hydantoin_racemase"/>
</dbReference>
<dbReference type="PANTHER" id="PTHR43341">
    <property type="entry name" value="AMINO ACID PERMEASE"/>
    <property type="match status" value="1"/>
</dbReference>
<comment type="subcellular location">
    <subcellularLocation>
        <location evidence="1">Membrane</location>
        <topology evidence="1">Multi-pass membrane protein</topology>
    </subcellularLocation>
</comment>
<dbReference type="Pfam" id="PF01177">
    <property type="entry name" value="Asp_Glu_race"/>
    <property type="match status" value="1"/>
</dbReference>
<feature type="transmembrane region" description="Helical" evidence="7">
    <location>
        <begin position="129"/>
        <end position="154"/>
    </location>
</feature>
<feature type="transmembrane region" description="Helical" evidence="7">
    <location>
        <begin position="160"/>
        <end position="182"/>
    </location>
</feature>
<dbReference type="InterPro" id="IPR004380">
    <property type="entry name" value="Asp_race"/>
</dbReference>
<dbReference type="InterPro" id="IPR004841">
    <property type="entry name" value="AA-permease/SLC12A_dom"/>
</dbReference>
<dbReference type="GO" id="GO:0015171">
    <property type="term" value="F:amino acid transmembrane transporter activity"/>
    <property type="evidence" value="ECO:0007669"/>
    <property type="project" value="TreeGrafter"/>
</dbReference>
<evidence type="ECO:0000256" key="6">
    <source>
        <dbReference type="SAM" id="MobiDB-lite"/>
    </source>
</evidence>
<feature type="transmembrane region" description="Helical" evidence="7">
    <location>
        <begin position="491"/>
        <end position="510"/>
    </location>
</feature>